<keyword evidence="2" id="KW-1185">Reference proteome</keyword>
<dbReference type="AlphaFoldDB" id="W1DVF5"/>
<protein>
    <submittedName>
        <fullName evidence="1">Uncharacterized protein</fullName>
    </submittedName>
</protein>
<dbReference type="Proteomes" id="UP000019183">
    <property type="component" value="Unassembled WGS sequence"/>
</dbReference>
<evidence type="ECO:0000313" key="1">
    <source>
        <dbReference type="EMBL" id="CDL12084.1"/>
    </source>
</evidence>
<name>W1DVF5_KLEPN</name>
<sequence>MTEIVNGNTTHVHADFPGMDRFKFLFLARQCIKNFLTSKIPCRRVWVMKSL</sequence>
<proteinExistence type="predicted"/>
<evidence type="ECO:0000313" key="2">
    <source>
        <dbReference type="Proteomes" id="UP000019183"/>
    </source>
</evidence>
<organism evidence="1 2">
    <name type="scientific">Klebsiella pneumoniae IS43</name>
    <dbReference type="NCBI Taxonomy" id="1432552"/>
    <lineage>
        <taxon>Bacteria</taxon>
        <taxon>Pseudomonadati</taxon>
        <taxon>Pseudomonadota</taxon>
        <taxon>Gammaproteobacteria</taxon>
        <taxon>Enterobacterales</taxon>
        <taxon>Enterobacteriaceae</taxon>
        <taxon>Klebsiella/Raoultella group</taxon>
        <taxon>Klebsiella</taxon>
        <taxon>Klebsiella pneumoniae complex</taxon>
    </lineage>
</organism>
<dbReference type="EMBL" id="CBWK010000744">
    <property type="protein sequence ID" value="CDL12084.1"/>
    <property type="molecule type" value="Genomic_DNA"/>
</dbReference>
<comment type="caution">
    <text evidence="1">The sequence shown here is derived from an EMBL/GenBank/DDBJ whole genome shotgun (WGS) entry which is preliminary data.</text>
</comment>
<accession>W1DVF5</accession>
<reference evidence="1" key="1">
    <citation type="submission" date="2013-10" db="EMBL/GenBank/DDBJ databases">
        <title>Antibiotic resistance diversity of beta-lactamase producers in the General Hospital Vienna.</title>
        <authorList>
            <person name="Barisic I."/>
            <person name="Mitteregger D."/>
            <person name="Hirschl A.M."/>
            <person name="Noehammer C."/>
            <person name="Wiesinger-Mayr H."/>
        </authorList>
    </citation>
    <scope>NUCLEOTIDE SEQUENCE [LARGE SCALE GENOMIC DNA]</scope>
    <source>
        <strain evidence="1">IS43</strain>
    </source>
</reference>